<proteinExistence type="predicted"/>
<accession>A0A5E7RWF4</accession>
<name>A0A5E7RWF4_PSEFL</name>
<evidence type="ECO:0000313" key="1">
    <source>
        <dbReference type="EMBL" id="VVP78184.1"/>
    </source>
</evidence>
<gene>
    <name evidence="1" type="ORF">PS925_00221</name>
</gene>
<organism evidence="1 2">
    <name type="scientific">Pseudomonas fluorescens</name>
    <dbReference type="NCBI Taxonomy" id="294"/>
    <lineage>
        <taxon>Bacteria</taxon>
        <taxon>Pseudomonadati</taxon>
        <taxon>Pseudomonadota</taxon>
        <taxon>Gammaproteobacteria</taxon>
        <taxon>Pseudomonadales</taxon>
        <taxon>Pseudomonadaceae</taxon>
        <taxon>Pseudomonas</taxon>
    </lineage>
</organism>
<sequence>MNTIEQIVKNEPLDDIVTVFSLFKPNPHLDMMIRQYNRDLISQYGALEGAYTRLIASGVLAHGDKGLAIKGPNWKAPKFMTEKRYV</sequence>
<evidence type="ECO:0000313" key="2">
    <source>
        <dbReference type="Proteomes" id="UP000412311"/>
    </source>
</evidence>
<reference evidence="1 2" key="1">
    <citation type="submission" date="2019-09" db="EMBL/GenBank/DDBJ databases">
        <authorList>
            <person name="Chandra G."/>
            <person name="Truman W A."/>
        </authorList>
    </citation>
    <scope>NUCLEOTIDE SEQUENCE [LARGE SCALE GENOMIC DNA]</scope>
    <source>
        <strain evidence="1">PS925</strain>
    </source>
</reference>
<dbReference type="RefSeq" id="WP_150792367.1">
    <property type="nucleotide sequence ID" value="NZ_CABVJG010000001.1"/>
</dbReference>
<dbReference type="EMBL" id="CABVJG010000001">
    <property type="protein sequence ID" value="VVP78184.1"/>
    <property type="molecule type" value="Genomic_DNA"/>
</dbReference>
<dbReference type="AlphaFoldDB" id="A0A5E7RWF4"/>
<dbReference type="Proteomes" id="UP000412311">
    <property type="component" value="Unassembled WGS sequence"/>
</dbReference>
<evidence type="ECO:0008006" key="3">
    <source>
        <dbReference type="Google" id="ProtNLM"/>
    </source>
</evidence>
<protein>
    <recommendedName>
        <fullName evidence="3">Immunity protein</fullName>
    </recommendedName>
</protein>